<gene>
    <name evidence="3" type="ORF">Pen02_80770</name>
</gene>
<dbReference type="InterPro" id="IPR025161">
    <property type="entry name" value="IS402-like_dom"/>
</dbReference>
<sequence>MTKPARPKAQLCLYTLSPVSPHAPPRPPSTITSRPAGHGTTPSDTTDAEWQILGPYVPAGTGRGRPITYPRRDVIDAIRYLGRTGCQWDALPADFPHHKLVYHYFRRWTADGSLTRMRNSLREQVREHVEGRERQPSAALVDSQSLRGAETSADPTAATTPPRRSTAGSVISRSTPAPCCSRSW</sequence>
<comment type="caution">
    <text evidence="3">The sequence shown here is derived from an EMBL/GenBank/DDBJ whole genome shotgun (WGS) entry which is preliminary data.</text>
</comment>
<reference evidence="3 4" key="1">
    <citation type="submission" date="2021-01" db="EMBL/GenBank/DDBJ databases">
        <title>Whole genome shotgun sequence of Plantactinospora endophytica NBRC 110450.</title>
        <authorList>
            <person name="Komaki H."/>
            <person name="Tamura T."/>
        </authorList>
    </citation>
    <scope>NUCLEOTIDE SEQUENCE [LARGE SCALE GENOMIC DNA]</scope>
    <source>
        <strain evidence="3 4">NBRC 110450</strain>
    </source>
</reference>
<keyword evidence="4" id="KW-1185">Reference proteome</keyword>
<dbReference type="Pfam" id="PF13340">
    <property type="entry name" value="DUF4096"/>
    <property type="match status" value="1"/>
</dbReference>
<evidence type="ECO:0000313" key="4">
    <source>
        <dbReference type="Proteomes" id="UP000646749"/>
    </source>
</evidence>
<evidence type="ECO:0000259" key="2">
    <source>
        <dbReference type="Pfam" id="PF13340"/>
    </source>
</evidence>
<feature type="domain" description="Insertion element IS402-like" evidence="2">
    <location>
        <begin position="46"/>
        <end position="117"/>
    </location>
</feature>
<feature type="region of interest" description="Disordered" evidence="1">
    <location>
        <begin position="17"/>
        <end position="47"/>
    </location>
</feature>
<evidence type="ECO:0000313" key="3">
    <source>
        <dbReference type="EMBL" id="GIG93141.1"/>
    </source>
</evidence>
<accession>A0ABQ4EEJ7</accession>
<dbReference type="Proteomes" id="UP000646749">
    <property type="component" value="Unassembled WGS sequence"/>
</dbReference>
<dbReference type="PANTHER" id="PTHR30007:SF0">
    <property type="entry name" value="TRANSPOSASE"/>
    <property type="match status" value="1"/>
</dbReference>
<dbReference type="PANTHER" id="PTHR30007">
    <property type="entry name" value="PHP DOMAIN PROTEIN"/>
    <property type="match status" value="1"/>
</dbReference>
<feature type="compositionally biased region" description="Low complexity" evidence="1">
    <location>
        <begin position="149"/>
        <end position="167"/>
    </location>
</feature>
<evidence type="ECO:0000256" key="1">
    <source>
        <dbReference type="SAM" id="MobiDB-lite"/>
    </source>
</evidence>
<name>A0ABQ4EEJ7_9ACTN</name>
<proteinExistence type="predicted"/>
<protein>
    <recommendedName>
        <fullName evidence="2">Insertion element IS402-like domain-containing protein</fullName>
    </recommendedName>
</protein>
<organism evidence="3 4">
    <name type="scientific">Plantactinospora endophytica</name>
    <dbReference type="NCBI Taxonomy" id="673535"/>
    <lineage>
        <taxon>Bacteria</taxon>
        <taxon>Bacillati</taxon>
        <taxon>Actinomycetota</taxon>
        <taxon>Actinomycetes</taxon>
        <taxon>Micromonosporales</taxon>
        <taxon>Micromonosporaceae</taxon>
        <taxon>Plantactinospora</taxon>
    </lineage>
</organism>
<dbReference type="EMBL" id="BONW01000051">
    <property type="protein sequence ID" value="GIG93141.1"/>
    <property type="molecule type" value="Genomic_DNA"/>
</dbReference>
<feature type="region of interest" description="Disordered" evidence="1">
    <location>
        <begin position="127"/>
        <end position="184"/>
    </location>
</feature>